<proteinExistence type="predicted"/>
<sequence>MQYCKCSQTKAVPRVKAYVQLEDSTGVLNANVIGEPVEKLLQCSSETLMQHSKKLTKANVLLYPDQTTQSALIEEVSPRPAKRALFQLTDEHIIAKKKIEKNTNDPNLPSAQINVKPKSE</sequence>
<dbReference type="InterPro" id="IPR012340">
    <property type="entry name" value="NA-bd_OB-fold"/>
</dbReference>
<keyword evidence="3" id="KW-1185">Reference proteome</keyword>
<dbReference type="EMBL" id="JBFOLJ010000006">
    <property type="protein sequence ID" value="KAL2529156.1"/>
    <property type="molecule type" value="Genomic_DNA"/>
</dbReference>
<accession>A0ABD1UVQ6</accession>
<organism evidence="2 3">
    <name type="scientific">Forsythia ovata</name>
    <dbReference type="NCBI Taxonomy" id="205694"/>
    <lineage>
        <taxon>Eukaryota</taxon>
        <taxon>Viridiplantae</taxon>
        <taxon>Streptophyta</taxon>
        <taxon>Embryophyta</taxon>
        <taxon>Tracheophyta</taxon>
        <taxon>Spermatophyta</taxon>
        <taxon>Magnoliopsida</taxon>
        <taxon>eudicotyledons</taxon>
        <taxon>Gunneridae</taxon>
        <taxon>Pentapetalae</taxon>
        <taxon>asterids</taxon>
        <taxon>lamiids</taxon>
        <taxon>Lamiales</taxon>
        <taxon>Oleaceae</taxon>
        <taxon>Forsythieae</taxon>
        <taxon>Forsythia</taxon>
    </lineage>
</organism>
<name>A0ABD1UVQ6_9LAMI</name>
<evidence type="ECO:0000313" key="2">
    <source>
        <dbReference type="EMBL" id="KAL2529156.1"/>
    </source>
</evidence>
<dbReference type="SUPFAM" id="SSF50249">
    <property type="entry name" value="Nucleic acid-binding proteins"/>
    <property type="match status" value="1"/>
</dbReference>
<comment type="caution">
    <text evidence="2">The sequence shown here is derived from an EMBL/GenBank/DDBJ whole genome shotgun (WGS) entry which is preliminary data.</text>
</comment>
<dbReference type="Proteomes" id="UP001604277">
    <property type="component" value="Unassembled WGS sequence"/>
</dbReference>
<evidence type="ECO:0000313" key="3">
    <source>
        <dbReference type="Proteomes" id="UP001604277"/>
    </source>
</evidence>
<reference evidence="3" key="1">
    <citation type="submission" date="2024-07" db="EMBL/GenBank/DDBJ databases">
        <title>Two chromosome-level genome assemblies of Korean endemic species Abeliophyllum distichum and Forsythia ovata (Oleaceae).</title>
        <authorList>
            <person name="Jang H."/>
        </authorList>
    </citation>
    <scope>NUCLEOTIDE SEQUENCE [LARGE SCALE GENOMIC DNA]</scope>
</reference>
<dbReference type="AlphaFoldDB" id="A0ABD1UVQ6"/>
<protein>
    <submittedName>
        <fullName evidence="2">Nucleic acid-binding</fullName>
    </submittedName>
</protein>
<feature type="compositionally biased region" description="Polar residues" evidence="1">
    <location>
        <begin position="104"/>
        <end position="113"/>
    </location>
</feature>
<evidence type="ECO:0000256" key="1">
    <source>
        <dbReference type="SAM" id="MobiDB-lite"/>
    </source>
</evidence>
<gene>
    <name evidence="2" type="ORF">Fot_21757</name>
</gene>
<dbReference type="Gene3D" id="2.40.50.140">
    <property type="entry name" value="Nucleic acid-binding proteins"/>
    <property type="match status" value="1"/>
</dbReference>
<feature type="region of interest" description="Disordered" evidence="1">
    <location>
        <begin position="97"/>
        <end position="120"/>
    </location>
</feature>